<dbReference type="KEGG" id="ail:FLP10_05410"/>
<dbReference type="Pfam" id="PF01042">
    <property type="entry name" value="Ribonuc_L-PSP"/>
    <property type="match status" value="1"/>
</dbReference>
<proteinExistence type="inferred from homology"/>
<keyword evidence="3" id="KW-1185">Reference proteome</keyword>
<dbReference type="GO" id="GO:0005829">
    <property type="term" value="C:cytosol"/>
    <property type="evidence" value="ECO:0007669"/>
    <property type="project" value="TreeGrafter"/>
</dbReference>
<dbReference type="NCBIfam" id="TIGR00004">
    <property type="entry name" value="Rid family detoxifying hydrolase"/>
    <property type="match status" value="1"/>
</dbReference>
<dbReference type="PANTHER" id="PTHR11803:SF39">
    <property type="entry name" value="2-IMINOBUTANOATE_2-IMINOPROPANOATE DEAMINASE"/>
    <property type="match status" value="1"/>
</dbReference>
<evidence type="ECO:0000313" key="3">
    <source>
        <dbReference type="Proteomes" id="UP000324678"/>
    </source>
</evidence>
<dbReference type="InterPro" id="IPR035959">
    <property type="entry name" value="RutC-like_sf"/>
</dbReference>
<dbReference type="Gene3D" id="3.30.1330.40">
    <property type="entry name" value="RutC-like"/>
    <property type="match status" value="1"/>
</dbReference>
<evidence type="ECO:0000256" key="1">
    <source>
        <dbReference type="ARBA" id="ARBA00010552"/>
    </source>
</evidence>
<dbReference type="InterPro" id="IPR006056">
    <property type="entry name" value="RidA"/>
</dbReference>
<dbReference type="FunFam" id="3.30.1330.40:FF:000001">
    <property type="entry name" value="L-PSP family endoribonuclease"/>
    <property type="match status" value="1"/>
</dbReference>
<dbReference type="InterPro" id="IPR006175">
    <property type="entry name" value="YjgF/YER057c/UK114"/>
</dbReference>
<dbReference type="AlphaFoldDB" id="A0A5C1YEN7"/>
<dbReference type="OrthoDB" id="9815126at2"/>
<gene>
    <name evidence="2" type="ORF">FLP10_05410</name>
</gene>
<sequence length="127" mass="13264">MPRTTVSAPSAPAAIGPYSHAARGGDELFLSGQTPIDPATGLLVEGGVAEQTRRVFRNLEHVLQAAGGDLTDVVKVNVYLTSMDDFHAMNAVYAEVFTEPFPARTTVAVAGLPLGARIEIECVAAIG</sequence>
<dbReference type="RefSeq" id="WP_149159948.1">
    <property type="nucleotide sequence ID" value="NZ_CP043505.1"/>
</dbReference>
<reference evidence="2 3" key="1">
    <citation type="submission" date="2019-09" db="EMBL/GenBank/DDBJ databases">
        <title>Genome sequencing of strain KACC 19306.</title>
        <authorList>
            <person name="Heo J."/>
            <person name="Kim S.-J."/>
            <person name="Kim J.-S."/>
            <person name="Hong S.-B."/>
            <person name="Kwon S.-W."/>
        </authorList>
    </citation>
    <scope>NUCLEOTIDE SEQUENCE [LARGE SCALE GENOMIC DNA]</scope>
    <source>
        <strain evidence="2 3">KACC 19306</strain>
    </source>
</reference>
<organism evidence="2 3">
    <name type="scientific">Agromyces intestinalis</name>
    <dbReference type="NCBI Taxonomy" id="2592652"/>
    <lineage>
        <taxon>Bacteria</taxon>
        <taxon>Bacillati</taxon>
        <taxon>Actinomycetota</taxon>
        <taxon>Actinomycetes</taxon>
        <taxon>Micrococcales</taxon>
        <taxon>Microbacteriaceae</taxon>
        <taxon>Agromyces</taxon>
    </lineage>
</organism>
<protein>
    <submittedName>
        <fullName evidence="2">RidA family protein</fullName>
    </submittedName>
</protein>
<dbReference type="CDD" id="cd00448">
    <property type="entry name" value="YjgF_YER057c_UK114_family"/>
    <property type="match status" value="1"/>
</dbReference>
<name>A0A5C1YEN7_9MICO</name>
<dbReference type="SUPFAM" id="SSF55298">
    <property type="entry name" value="YjgF-like"/>
    <property type="match status" value="1"/>
</dbReference>
<dbReference type="GO" id="GO:0019239">
    <property type="term" value="F:deaminase activity"/>
    <property type="evidence" value="ECO:0007669"/>
    <property type="project" value="TreeGrafter"/>
</dbReference>
<dbReference type="EMBL" id="CP043505">
    <property type="protein sequence ID" value="QEO13925.1"/>
    <property type="molecule type" value="Genomic_DNA"/>
</dbReference>
<comment type="similarity">
    <text evidence="1">Belongs to the RutC family.</text>
</comment>
<evidence type="ECO:0000313" key="2">
    <source>
        <dbReference type="EMBL" id="QEO13925.1"/>
    </source>
</evidence>
<dbReference type="PANTHER" id="PTHR11803">
    <property type="entry name" value="2-IMINOBUTANOATE/2-IMINOPROPANOATE DEAMINASE RIDA"/>
    <property type="match status" value="1"/>
</dbReference>
<dbReference type="Proteomes" id="UP000324678">
    <property type="component" value="Chromosome"/>
</dbReference>
<accession>A0A5C1YEN7</accession>